<accession>A0A392U894</accession>
<protein>
    <recommendedName>
        <fullName evidence="3">Gag-pol polyprotein</fullName>
    </recommendedName>
</protein>
<sequence>MDVKNVFLNGEFEEEVYMRPPPGYTCQENK</sequence>
<dbReference type="AlphaFoldDB" id="A0A392U894"/>
<dbReference type="Proteomes" id="UP000265520">
    <property type="component" value="Unassembled WGS sequence"/>
</dbReference>
<keyword evidence="2" id="KW-1185">Reference proteome</keyword>
<comment type="caution">
    <text evidence="1">The sequence shown here is derived from an EMBL/GenBank/DDBJ whole genome shotgun (WGS) entry which is preliminary data.</text>
</comment>
<reference evidence="1 2" key="1">
    <citation type="journal article" date="2018" name="Front. Plant Sci.">
        <title>Red Clover (Trifolium pratense) and Zigzag Clover (T. medium) - A Picture of Genomic Similarities and Differences.</title>
        <authorList>
            <person name="Dluhosova J."/>
            <person name="Istvanek J."/>
            <person name="Nedelnik J."/>
            <person name="Repkova J."/>
        </authorList>
    </citation>
    <scope>NUCLEOTIDE SEQUENCE [LARGE SCALE GENOMIC DNA]</scope>
    <source>
        <strain evidence="2">cv. 10/8</strain>
        <tissue evidence="1">Leaf</tissue>
    </source>
</reference>
<evidence type="ECO:0008006" key="3">
    <source>
        <dbReference type="Google" id="ProtNLM"/>
    </source>
</evidence>
<dbReference type="EMBL" id="LXQA010739456">
    <property type="protein sequence ID" value="MCI68606.1"/>
    <property type="molecule type" value="Genomic_DNA"/>
</dbReference>
<name>A0A392U894_9FABA</name>
<feature type="non-terminal residue" evidence="1">
    <location>
        <position position="30"/>
    </location>
</feature>
<proteinExistence type="predicted"/>
<organism evidence="1 2">
    <name type="scientific">Trifolium medium</name>
    <dbReference type="NCBI Taxonomy" id="97028"/>
    <lineage>
        <taxon>Eukaryota</taxon>
        <taxon>Viridiplantae</taxon>
        <taxon>Streptophyta</taxon>
        <taxon>Embryophyta</taxon>
        <taxon>Tracheophyta</taxon>
        <taxon>Spermatophyta</taxon>
        <taxon>Magnoliopsida</taxon>
        <taxon>eudicotyledons</taxon>
        <taxon>Gunneridae</taxon>
        <taxon>Pentapetalae</taxon>
        <taxon>rosids</taxon>
        <taxon>fabids</taxon>
        <taxon>Fabales</taxon>
        <taxon>Fabaceae</taxon>
        <taxon>Papilionoideae</taxon>
        <taxon>50 kb inversion clade</taxon>
        <taxon>NPAAA clade</taxon>
        <taxon>Hologalegina</taxon>
        <taxon>IRL clade</taxon>
        <taxon>Trifolieae</taxon>
        <taxon>Trifolium</taxon>
    </lineage>
</organism>
<evidence type="ECO:0000313" key="1">
    <source>
        <dbReference type="EMBL" id="MCI68606.1"/>
    </source>
</evidence>
<evidence type="ECO:0000313" key="2">
    <source>
        <dbReference type="Proteomes" id="UP000265520"/>
    </source>
</evidence>